<dbReference type="EMBL" id="LDPO01000001">
    <property type="protein sequence ID" value="KLO31600.1"/>
    <property type="molecule type" value="Genomic_DNA"/>
</dbReference>
<evidence type="ECO:0000313" key="1">
    <source>
        <dbReference type="EMBL" id="KLO31600.1"/>
    </source>
</evidence>
<sequence>MSHCATNFDELRIDQDVAVVFGAGDVRPGYVERITGAFAYVRLNDGSVAECRPYAVIVADHTGPPPGLPLPMQLDLFQGMP</sequence>
<comment type="caution">
    <text evidence="1">The sequence shown here is derived from an EMBL/GenBank/DDBJ whole genome shotgun (WGS) entry which is preliminary data.</text>
</comment>
<dbReference type="Proteomes" id="UP000036464">
    <property type="component" value="Unassembled WGS sequence"/>
</dbReference>
<reference evidence="1 2" key="1">
    <citation type="submission" date="2015-05" db="EMBL/GenBank/DDBJ databases">
        <title>Genome sequence of Mycobacterium heraklionense Davo strain.</title>
        <authorList>
            <person name="Greninger A.L."/>
            <person name="Cunningham G."/>
            <person name="Miller S."/>
        </authorList>
    </citation>
    <scope>NUCLEOTIDE SEQUENCE [LARGE SCALE GENOMIC DNA]</scope>
    <source>
        <strain evidence="1 2">Davo</strain>
    </source>
</reference>
<gene>
    <name evidence="1" type="ORF">ABW16_01870</name>
</gene>
<accession>A0ABR5FKU6</accession>
<name>A0ABR5FKU6_9MYCO</name>
<proteinExistence type="predicted"/>
<evidence type="ECO:0000313" key="2">
    <source>
        <dbReference type="Proteomes" id="UP000036464"/>
    </source>
</evidence>
<dbReference type="RefSeq" id="WP_047317386.1">
    <property type="nucleotide sequence ID" value="NZ_LDPO01000001.1"/>
</dbReference>
<protein>
    <submittedName>
        <fullName evidence="1">Uncharacterized protein</fullName>
    </submittedName>
</protein>
<organism evidence="1 2">
    <name type="scientific">Mycolicibacter heraklionensis</name>
    <dbReference type="NCBI Taxonomy" id="512402"/>
    <lineage>
        <taxon>Bacteria</taxon>
        <taxon>Bacillati</taxon>
        <taxon>Actinomycetota</taxon>
        <taxon>Actinomycetes</taxon>
        <taxon>Mycobacteriales</taxon>
        <taxon>Mycobacteriaceae</taxon>
        <taxon>Mycolicibacter</taxon>
    </lineage>
</organism>
<keyword evidence="2" id="KW-1185">Reference proteome</keyword>